<feature type="region of interest" description="Disordered" evidence="1">
    <location>
        <begin position="1"/>
        <end position="59"/>
    </location>
</feature>
<dbReference type="EMBL" id="HBIM01009637">
    <property type="protein sequence ID" value="CAE0410673.1"/>
    <property type="molecule type" value="Transcribed_RNA"/>
</dbReference>
<proteinExistence type="predicted"/>
<reference evidence="3" key="1">
    <citation type="submission" date="2021-01" db="EMBL/GenBank/DDBJ databases">
        <authorList>
            <person name="Corre E."/>
            <person name="Pelletier E."/>
            <person name="Niang G."/>
            <person name="Scheremetjew M."/>
            <person name="Finn R."/>
            <person name="Kale V."/>
            <person name="Holt S."/>
            <person name="Cochrane G."/>
            <person name="Meng A."/>
            <person name="Brown T."/>
            <person name="Cohen L."/>
        </authorList>
    </citation>
    <scope>NUCLEOTIDE SEQUENCE</scope>
    <source>
        <strain evidence="3">CCMP127</strain>
    </source>
</reference>
<gene>
    <name evidence="3" type="ORF">ACOF00016_LOCUS8124</name>
</gene>
<keyword evidence="2" id="KW-1133">Transmembrane helix</keyword>
<evidence type="ECO:0000256" key="1">
    <source>
        <dbReference type="SAM" id="MobiDB-lite"/>
    </source>
</evidence>
<evidence type="ECO:0000313" key="3">
    <source>
        <dbReference type="EMBL" id="CAE0410673.1"/>
    </source>
</evidence>
<sequence length="534" mass="59784">MSLPSSILEVDQNEDSPECSRPQTSPGDDEGESKAYTNEEDQTTNAKKMNRFFTGNSSSTTTNNISDQFAHLMALAEDAVAGSYNFVLGKADKPRRYVQDRCDGKSDYRDHWRPPCPMFYVPVPVKWFPDLLEQNPVMEYVGKLGCVRPYDHTLRKIIFGIATTCQIVAMAMTLFAALAISNDFDVLTRASFTHATSHIVWNGTQQLEGGMTFDMGLLGVAIQDPARVTDARGGYHERVVKWDEFCDDFAEGWEQVLDRDACHECGQQSKTIVGSMIMSLVFSIPTFTTDILRFYPDYDVNCQKFFGCVVGFISMISSLITWYGYMNGCIKSFYDREVIVDSQLDSTVEGDPNSTIAFIVDFHWQAGNGYLFIVVATCLKIVDVVCNLAVPTPTICRDHAEQAIYEVIALNRDVDLGDADEEEVIKSVRRLKQSFLVMKEQSIRRIEGEGSNVGGSDVASTWPRLGTMDGLEEISEESTKSRKEGPRKETFNENDEDDQLKALEDRLGNELDNMNLTPSAYGTRRGNAATSVYF</sequence>
<feature type="transmembrane region" description="Helical" evidence="2">
    <location>
        <begin position="305"/>
        <end position="325"/>
    </location>
</feature>
<name>A0A7S3L6D5_9STRA</name>
<organism evidence="3">
    <name type="scientific">Amphora coffeiformis</name>
    <dbReference type="NCBI Taxonomy" id="265554"/>
    <lineage>
        <taxon>Eukaryota</taxon>
        <taxon>Sar</taxon>
        <taxon>Stramenopiles</taxon>
        <taxon>Ochrophyta</taxon>
        <taxon>Bacillariophyta</taxon>
        <taxon>Bacillariophyceae</taxon>
        <taxon>Bacillariophycidae</taxon>
        <taxon>Thalassiophysales</taxon>
        <taxon>Catenulaceae</taxon>
        <taxon>Amphora</taxon>
    </lineage>
</organism>
<feature type="transmembrane region" description="Helical" evidence="2">
    <location>
        <begin position="272"/>
        <end position="293"/>
    </location>
</feature>
<keyword evidence="2" id="KW-0812">Transmembrane</keyword>
<feature type="compositionally biased region" description="Basic and acidic residues" evidence="1">
    <location>
        <begin position="477"/>
        <end position="491"/>
    </location>
</feature>
<dbReference type="AlphaFoldDB" id="A0A7S3L6D5"/>
<keyword evidence="2" id="KW-0472">Membrane</keyword>
<feature type="transmembrane region" description="Helical" evidence="2">
    <location>
        <begin position="157"/>
        <end position="180"/>
    </location>
</feature>
<protein>
    <submittedName>
        <fullName evidence="3">Uncharacterized protein</fullName>
    </submittedName>
</protein>
<evidence type="ECO:0000256" key="2">
    <source>
        <dbReference type="SAM" id="Phobius"/>
    </source>
</evidence>
<accession>A0A7S3L6D5</accession>
<feature type="region of interest" description="Disordered" evidence="1">
    <location>
        <begin position="469"/>
        <end position="499"/>
    </location>
</feature>